<dbReference type="PANTHER" id="PTHR10134">
    <property type="entry name" value="CYTOCHROME B-C1 COMPLEX SUBUNIT RIESKE, MITOCHONDRIAL"/>
    <property type="match status" value="1"/>
</dbReference>
<dbReference type="InterPro" id="IPR036922">
    <property type="entry name" value="Rieske_2Fe-2S_sf"/>
</dbReference>
<reference evidence="8" key="1">
    <citation type="submission" date="2017-09" db="EMBL/GenBank/DDBJ databases">
        <authorList>
            <person name="Varghese N."/>
            <person name="Submissions S."/>
        </authorList>
    </citation>
    <scope>NUCLEOTIDE SEQUENCE [LARGE SCALE GENOMIC DNA]</scope>
    <source>
        <strain evidence="8">DSM 2913</strain>
    </source>
</reference>
<organism evidence="7 8">
    <name type="scientific">Hydrogenobacter hydrogenophilus</name>
    <dbReference type="NCBI Taxonomy" id="35835"/>
    <lineage>
        <taxon>Bacteria</taxon>
        <taxon>Pseudomonadati</taxon>
        <taxon>Aquificota</taxon>
        <taxon>Aquificia</taxon>
        <taxon>Aquificales</taxon>
        <taxon>Aquificaceae</taxon>
        <taxon>Hydrogenobacter</taxon>
    </lineage>
</organism>
<evidence type="ECO:0000313" key="8">
    <source>
        <dbReference type="Proteomes" id="UP000218627"/>
    </source>
</evidence>
<evidence type="ECO:0000256" key="3">
    <source>
        <dbReference type="ARBA" id="ARBA00023004"/>
    </source>
</evidence>
<dbReference type="SUPFAM" id="SSF50022">
    <property type="entry name" value="ISP domain"/>
    <property type="match status" value="1"/>
</dbReference>
<name>A0A285P6R0_9AQUI</name>
<keyword evidence="4" id="KW-0411">Iron-sulfur</keyword>
<dbReference type="Gene3D" id="2.102.10.10">
    <property type="entry name" value="Rieske [2Fe-2S] iron-sulphur domain"/>
    <property type="match status" value="1"/>
</dbReference>
<evidence type="ECO:0000259" key="6">
    <source>
        <dbReference type="PROSITE" id="PS51296"/>
    </source>
</evidence>
<dbReference type="Proteomes" id="UP000218627">
    <property type="component" value="Unassembled WGS sequence"/>
</dbReference>
<keyword evidence="1" id="KW-0001">2Fe-2S</keyword>
<dbReference type="PROSITE" id="PS51318">
    <property type="entry name" value="TAT"/>
    <property type="match status" value="1"/>
</dbReference>
<dbReference type="InterPro" id="IPR014349">
    <property type="entry name" value="Rieske_Fe-S_prot"/>
</dbReference>
<accession>A0A285P6R0</accession>
<keyword evidence="2" id="KW-0479">Metal-binding</keyword>
<dbReference type="InterPro" id="IPR017941">
    <property type="entry name" value="Rieske_2Fe-2S"/>
</dbReference>
<evidence type="ECO:0000256" key="2">
    <source>
        <dbReference type="ARBA" id="ARBA00022723"/>
    </source>
</evidence>
<dbReference type="PROSITE" id="PS51296">
    <property type="entry name" value="RIESKE"/>
    <property type="match status" value="1"/>
</dbReference>
<evidence type="ECO:0000256" key="1">
    <source>
        <dbReference type="ARBA" id="ARBA00022714"/>
    </source>
</evidence>
<gene>
    <name evidence="7" type="ORF">SAMN06265353_1458</name>
</gene>
<evidence type="ECO:0000256" key="4">
    <source>
        <dbReference type="ARBA" id="ARBA00023014"/>
    </source>
</evidence>
<dbReference type="GO" id="GO:0046872">
    <property type="term" value="F:metal ion binding"/>
    <property type="evidence" value="ECO:0007669"/>
    <property type="project" value="UniProtKB-KW"/>
</dbReference>
<dbReference type="AlphaFoldDB" id="A0A285P6R0"/>
<evidence type="ECO:0000313" key="7">
    <source>
        <dbReference type="EMBL" id="SNZ15816.1"/>
    </source>
</evidence>
<dbReference type="InterPro" id="IPR006311">
    <property type="entry name" value="TAT_signal"/>
</dbReference>
<evidence type="ECO:0000256" key="5">
    <source>
        <dbReference type="ARBA" id="ARBA00023157"/>
    </source>
</evidence>
<keyword evidence="5" id="KW-1015">Disulfide bond</keyword>
<dbReference type="GO" id="GO:0051537">
    <property type="term" value="F:2 iron, 2 sulfur cluster binding"/>
    <property type="evidence" value="ECO:0007669"/>
    <property type="project" value="UniProtKB-KW"/>
</dbReference>
<proteinExistence type="predicted"/>
<protein>
    <submittedName>
        <fullName evidence="7">Rieske Fe-S protein</fullName>
    </submittedName>
</protein>
<sequence>MGKEHVQRHVLIIGTDIDRSIGMNRRDFIKTCGTVAVASFLDASFFSNVLANQEGFLKLYNKALLIKEDGSPITEKDILPHKEYLFFYPFTSTPCFLLNLGEEVKGVEVKLSDGKTYLWKGGVGSKKSIVAYSAICSHQWSYPTKEYAFINYYPPDKPSGTTKKAGVIQCCAHLSVFDPKAGGKVLEGPAELPLASVVLEEDGGKLFAVGILGKDQFDAFFENYKTDLRKQYGSSAKAKELVDKCIVLEVEKYVKETIRC</sequence>
<keyword evidence="8" id="KW-1185">Reference proteome</keyword>
<dbReference type="EMBL" id="OBEN01000009">
    <property type="protein sequence ID" value="SNZ15816.1"/>
    <property type="molecule type" value="Genomic_DNA"/>
</dbReference>
<dbReference type="Pfam" id="PF00355">
    <property type="entry name" value="Rieske"/>
    <property type="match status" value="1"/>
</dbReference>
<keyword evidence="3" id="KW-0408">Iron</keyword>
<feature type="domain" description="Rieske" evidence="6">
    <location>
        <begin position="95"/>
        <end position="208"/>
    </location>
</feature>